<name>A0A0S2DID6_LYSEN</name>
<sequence length="47" mass="4625">MLPGGGGGGGGGGGASRPFRACPEPARSQPGGYRPGFKRNAVTLVRL</sequence>
<gene>
    <name evidence="2" type="ORF">GLE_2892</name>
</gene>
<proteinExistence type="predicted"/>
<organism evidence="2 3">
    <name type="scientific">Lysobacter enzymogenes</name>
    <dbReference type="NCBI Taxonomy" id="69"/>
    <lineage>
        <taxon>Bacteria</taxon>
        <taxon>Pseudomonadati</taxon>
        <taxon>Pseudomonadota</taxon>
        <taxon>Gammaproteobacteria</taxon>
        <taxon>Lysobacterales</taxon>
        <taxon>Lysobacteraceae</taxon>
        <taxon>Lysobacter</taxon>
    </lineage>
</organism>
<feature type="compositionally biased region" description="Gly residues" evidence="1">
    <location>
        <begin position="1"/>
        <end position="15"/>
    </location>
</feature>
<evidence type="ECO:0000313" key="2">
    <source>
        <dbReference type="EMBL" id="ALN58240.1"/>
    </source>
</evidence>
<dbReference type="STRING" id="69.GLE_2892"/>
<evidence type="ECO:0000313" key="3">
    <source>
        <dbReference type="Proteomes" id="UP000061569"/>
    </source>
</evidence>
<dbReference type="PATRIC" id="fig|69.6.peg.2854"/>
<accession>A0A0S2DID6</accession>
<dbReference type="AlphaFoldDB" id="A0A0S2DID6"/>
<dbReference type="Proteomes" id="UP000061569">
    <property type="component" value="Chromosome"/>
</dbReference>
<reference evidence="2 3" key="1">
    <citation type="submission" date="2015-11" db="EMBL/GenBank/DDBJ databases">
        <title>Genome sequences of Lysobacter enzymogenes strain C3 and Lysobacter antibioticus ATCC 29479.</title>
        <authorList>
            <person name="Kobayashi D.Y."/>
        </authorList>
    </citation>
    <scope>NUCLEOTIDE SEQUENCE [LARGE SCALE GENOMIC DNA]</scope>
    <source>
        <strain evidence="2 3">C3</strain>
    </source>
</reference>
<feature type="region of interest" description="Disordered" evidence="1">
    <location>
        <begin position="1"/>
        <end position="47"/>
    </location>
</feature>
<evidence type="ECO:0000256" key="1">
    <source>
        <dbReference type="SAM" id="MobiDB-lite"/>
    </source>
</evidence>
<protein>
    <submittedName>
        <fullName evidence="2">Uncharacterized protein</fullName>
    </submittedName>
</protein>
<dbReference type="KEGG" id="lez:GLE_2892"/>
<dbReference type="EMBL" id="CP013140">
    <property type="protein sequence ID" value="ALN58240.1"/>
    <property type="molecule type" value="Genomic_DNA"/>
</dbReference>